<dbReference type="STRING" id="680026.AB733_04265"/>
<feature type="transmembrane region" description="Helical" evidence="8">
    <location>
        <begin position="392"/>
        <end position="413"/>
    </location>
</feature>
<feature type="transmembrane region" description="Helical" evidence="8">
    <location>
        <begin position="60"/>
        <end position="79"/>
    </location>
</feature>
<evidence type="ECO:0000259" key="9">
    <source>
        <dbReference type="PROSITE" id="PS50850"/>
    </source>
</evidence>
<feature type="transmembrane region" description="Helical" evidence="8">
    <location>
        <begin position="316"/>
        <end position="340"/>
    </location>
</feature>
<dbReference type="GO" id="GO:0015833">
    <property type="term" value="P:peptide transport"/>
    <property type="evidence" value="ECO:0007669"/>
    <property type="project" value="UniProtKB-KW"/>
</dbReference>
<accession>A0A0J8VHI8</accession>
<dbReference type="GO" id="GO:0005886">
    <property type="term" value="C:plasma membrane"/>
    <property type="evidence" value="ECO:0007669"/>
    <property type="project" value="UniProtKB-SubCell"/>
</dbReference>
<feature type="transmembrane region" description="Helical" evidence="8">
    <location>
        <begin position="352"/>
        <end position="372"/>
    </location>
</feature>
<gene>
    <name evidence="10" type="ORF">C9I94_08170</name>
</gene>
<feature type="transmembrane region" description="Helical" evidence="8">
    <location>
        <begin position="183"/>
        <end position="203"/>
    </location>
</feature>
<dbReference type="PANTHER" id="PTHR23517">
    <property type="entry name" value="RESISTANCE PROTEIN MDTM, PUTATIVE-RELATED-RELATED"/>
    <property type="match status" value="1"/>
</dbReference>
<dbReference type="EMBL" id="PYLZ01000003">
    <property type="protein sequence ID" value="PSW25606.1"/>
    <property type="molecule type" value="Genomic_DNA"/>
</dbReference>
<dbReference type="InterPro" id="IPR000109">
    <property type="entry name" value="POT_fam"/>
</dbReference>
<dbReference type="NCBIfam" id="TIGR00924">
    <property type="entry name" value="yjdL_sub1_fam"/>
    <property type="match status" value="1"/>
</dbReference>
<feature type="transmembrane region" description="Helical" evidence="8">
    <location>
        <begin position="156"/>
        <end position="177"/>
    </location>
</feature>
<dbReference type="InterPro" id="IPR036259">
    <property type="entry name" value="MFS_trans_sf"/>
</dbReference>
<organism evidence="10 11">
    <name type="scientific">Photobacterium swingsii</name>
    <dbReference type="NCBI Taxonomy" id="680026"/>
    <lineage>
        <taxon>Bacteria</taxon>
        <taxon>Pseudomonadati</taxon>
        <taxon>Pseudomonadota</taxon>
        <taxon>Gammaproteobacteria</taxon>
        <taxon>Vibrionales</taxon>
        <taxon>Vibrionaceae</taxon>
        <taxon>Photobacterium</taxon>
    </lineage>
</organism>
<feature type="transmembrane region" description="Helical" evidence="8">
    <location>
        <begin position="464"/>
        <end position="485"/>
    </location>
</feature>
<name>A0A0J8VHI8_9GAMM</name>
<keyword evidence="5" id="KW-0653">Protein transport</keyword>
<keyword evidence="5" id="KW-0571">Peptide transport</keyword>
<dbReference type="GO" id="GO:1904680">
    <property type="term" value="F:peptide transmembrane transporter activity"/>
    <property type="evidence" value="ECO:0007669"/>
    <property type="project" value="InterPro"/>
</dbReference>
<keyword evidence="11" id="KW-1185">Reference proteome</keyword>
<dbReference type="Pfam" id="PF00854">
    <property type="entry name" value="PTR2"/>
    <property type="match status" value="1"/>
</dbReference>
<feature type="transmembrane region" description="Helical" evidence="8">
    <location>
        <begin position="91"/>
        <end position="113"/>
    </location>
</feature>
<evidence type="ECO:0000256" key="6">
    <source>
        <dbReference type="ARBA" id="ARBA00022989"/>
    </source>
</evidence>
<keyword evidence="3" id="KW-1003">Cell membrane</keyword>
<evidence type="ECO:0000256" key="7">
    <source>
        <dbReference type="ARBA" id="ARBA00023136"/>
    </source>
</evidence>
<feature type="transmembrane region" description="Helical" evidence="8">
    <location>
        <begin position="16"/>
        <end position="40"/>
    </location>
</feature>
<feature type="transmembrane region" description="Helical" evidence="8">
    <location>
        <begin position="425"/>
        <end position="444"/>
    </location>
</feature>
<feature type="transmembrane region" description="Helical" evidence="8">
    <location>
        <begin position="119"/>
        <end position="144"/>
    </location>
</feature>
<dbReference type="Gene3D" id="1.20.1250.20">
    <property type="entry name" value="MFS general substrate transporter like domains"/>
    <property type="match status" value="1"/>
</dbReference>
<evidence type="ECO:0000256" key="3">
    <source>
        <dbReference type="ARBA" id="ARBA00022475"/>
    </source>
</evidence>
<keyword evidence="7 8" id="KW-0472">Membrane</keyword>
<feature type="transmembrane region" description="Helical" evidence="8">
    <location>
        <begin position="250"/>
        <end position="270"/>
    </location>
</feature>
<dbReference type="OrthoDB" id="9772725at2"/>
<evidence type="ECO:0000256" key="4">
    <source>
        <dbReference type="ARBA" id="ARBA00022692"/>
    </source>
</evidence>
<evidence type="ECO:0000313" key="11">
    <source>
        <dbReference type="Proteomes" id="UP000240481"/>
    </source>
</evidence>
<sequence length="498" mass="53875">MSATLSNDKSLIKSQVFNVTTITFLGQFASYSIMSIFILFLTMPLAKDGLGMTEKEAYEFMGVTQAIGYMMPILAGFIIDKYLGLRRGITLGIVLLAVAYGLVYLGSSYVHVFGTTAFIAAYALIPAINALVGSPSSALVSKIYKQDEVGSKSGMTYYYMSINIGSLVGIGLAPLLMDSQYGVMSVLGIVVIGKALAALNFVAKHNIYENVIDDKDKSKMTLNRLIPVICYLVAGYAVAFFAYLNPHVSTYIIGIGCVAGISTFCVRTLLLSGDDRTKQLVATFLIVVAIIFFVLYNQMATTMVMFTKNNTDLSLLGINLSAAQFQMINPFIILLIGSALPKFYSKYQNFTIPYQFSVGVILAGVSMIALWFGATQSYDTGIVNANYVGLSYLLVTIAELFVSAVGLSMIGLYCHPKMIAFAMGAWYLASSMSNLISGQLGKLVAVPQGSTDKIGSLHAYADYFFSMGEIAILAGVGLCFVMYVLQNALRRRNISIAC</sequence>
<protein>
    <submittedName>
        <fullName evidence="10">MFS transporter</fullName>
    </submittedName>
</protein>
<dbReference type="AlphaFoldDB" id="A0A0J8VHI8"/>
<evidence type="ECO:0000256" key="1">
    <source>
        <dbReference type="ARBA" id="ARBA00004651"/>
    </source>
</evidence>
<dbReference type="PROSITE" id="PS50850">
    <property type="entry name" value="MFS"/>
    <property type="match status" value="1"/>
</dbReference>
<keyword evidence="2" id="KW-0813">Transport</keyword>
<evidence type="ECO:0000256" key="2">
    <source>
        <dbReference type="ARBA" id="ARBA00022448"/>
    </source>
</evidence>
<keyword evidence="6 8" id="KW-1133">Transmembrane helix</keyword>
<evidence type="ECO:0000313" key="10">
    <source>
        <dbReference type="EMBL" id="PSW25606.1"/>
    </source>
</evidence>
<reference evidence="10 11" key="1">
    <citation type="submission" date="2018-01" db="EMBL/GenBank/DDBJ databases">
        <title>Whole genome sequencing of Histamine producing bacteria.</title>
        <authorList>
            <person name="Butler K."/>
        </authorList>
    </citation>
    <scope>NUCLEOTIDE SEQUENCE [LARGE SCALE GENOMIC DNA]</scope>
    <source>
        <strain evidence="10 11">DSM 24669</strain>
    </source>
</reference>
<comment type="subcellular location">
    <subcellularLocation>
        <location evidence="1">Cell membrane</location>
        <topology evidence="1">Multi-pass membrane protein</topology>
    </subcellularLocation>
</comment>
<dbReference type="SUPFAM" id="SSF103473">
    <property type="entry name" value="MFS general substrate transporter"/>
    <property type="match status" value="1"/>
</dbReference>
<keyword evidence="4 8" id="KW-0812">Transmembrane</keyword>
<proteinExistence type="predicted"/>
<evidence type="ECO:0000256" key="8">
    <source>
        <dbReference type="SAM" id="Phobius"/>
    </source>
</evidence>
<feature type="transmembrane region" description="Helical" evidence="8">
    <location>
        <begin position="279"/>
        <end position="296"/>
    </location>
</feature>
<feature type="transmembrane region" description="Helical" evidence="8">
    <location>
        <begin position="224"/>
        <end position="244"/>
    </location>
</feature>
<dbReference type="RefSeq" id="WP_048897624.1">
    <property type="nucleotide sequence ID" value="NZ_AP024853.1"/>
</dbReference>
<feature type="domain" description="Major facilitator superfamily (MFS) profile" evidence="9">
    <location>
        <begin position="1"/>
        <end position="206"/>
    </location>
</feature>
<dbReference type="InterPro" id="IPR020846">
    <property type="entry name" value="MFS_dom"/>
</dbReference>
<evidence type="ECO:0000256" key="5">
    <source>
        <dbReference type="ARBA" id="ARBA00022856"/>
    </source>
</evidence>
<dbReference type="InterPro" id="IPR050171">
    <property type="entry name" value="MFS_Transporters"/>
</dbReference>
<comment type="caution">
    <text evidence="10">The sequence shown here is derived from an EMBL/GenBank/DDBJ whole genome shotgun (WGS) entry which is preliminary data.</text>
</comment>
<dbReference type="PANTHER" id="PTHR23517:SF15">
    <property type="entry name" value="PROTON-DEPENDENT OLIGOPEPTIDE FAMILY TRANSPORT PROTEIN"/>
    <property type="match status" value="1"/>
</dbReference>
<dbReference type="Proteomes" id="UP000240481">
    <property type="component" value="Unassembled WGS sequence"/>
</dbReference>
<dbReference type="InterPro" id="IPR005279">
    <property type="entry name" value="Dipep/tripep_permease"/>
</dbReference>